<accession>A0A7W2LV28</accession>
<name>A0A7W2LV28_9PSED</name>
<dbReference type="Proteomes" id="UP000577346">
    <property type="component" value="Unassembled WGS sequence"/>
</dbReference>
<proteinExistence type="predicted"/>
<sequence>MTAETIADADLPDNHSTHAQARRLIEALKKGPVSSIEAAQDLDIVHPPSTIRHLRRQGWGILTRWCYQAAAPGRRPHRVGLYVLTCEAS</sequence>
<comment type="caution">
    <text evidence="2">The sequence shown here is derived from an EMBL/GenBank/DDBJ whole genome shotgun (WGS) entry which is preliminary data.</text>
</comment>
<dbReference type="EMBL" id="JACGDA010000013">
    <property type="protein sequence ID" value="MBA6147630.1"/>
    <property type="molecule type" value="Genomic_DNA"/>
</dbReference>
<evidence type="ECO:0000313" key="3">
    <source>
        <dbReference type="Proteomes" id="UP000577346"/>
    </source>
</evidence>
<dbReference type="RefSeq" id="WP_182336510.1">
    <property type="nucleotide sequence ID" value="NZ_JACGDA010000013.1"/>
</dbReference>
<organism evidence="2 3">
    <name type="scientific">Pseudomonas juntendi</name>
    <dbReference type="NCBI Taxonomy" id="2666183"/>
    <lineage>
        <taxon>Bacteria</taxon>
        <taxon>Pseudomonadati</taxon>
        <taxon>Pseudomonadota</taxon>
        <taxon>Gammaproteobacteria</taxon>
        <taxon>Pseudomonadales</taxon>
        <taxon>Pseudomonadaceae</taxon>
        <taxon>Pseudomonas</taxon>
    </lineage>
</organism>
<dbReference type="Pfam" id="PF14090">
    <property type="entry name" value="HTH_39"/>
    <property type="match status" value="1"/>
</dbReference>
<reference evidence="2 3" key="1">
    <citation type="submission" date="2020-07" db="EMBL/GenBank/DDBJ databases">
        <title>Diversity of carbapenemase encoding genes among Pseudomonas putida group clinical isolates in a tertiary Brazilian hospital.</title>
        <authorList>
            <person name="Alberto-Lei F."/>
            <person name="Nodari C.S."/>
            <person name="Streling A.P."/>
            <person name="Paulino J.T."/>
            <person name="Bessa-Neto F.O."/>
            <person name="Cayo R."/>
            <person name="Gales A.C."/>
        </authorList>
    </citation>
    <scope>NUCLEOTIDE SEQUENCE [LARGE SCALE GENOMIC DNA]</scope>
    <source>
        <strain evidence="2 3">11213</strain>
    </source>
</reference>
<protein>
    <submittedName>
        <fullName evidence="2">Helix-turn-helix domain-containing protein</fullName>
    </submittedName>
</protein>
<dbReference type="AlphaFoldDB" id="A0A7W2LV28"/>
<dbReference type="InterPro" id="IPR055245">
    <property type="entry name" value="HTH_proteobacteria"/>
</dbReference>
<evidence type="ECO:0000313" key="2">
    <source>
        <dbReference type="EMBL" id="MBA6147630.1"/>
    </source>
</evidence>
<feature type="domain" description="Winged helix-turn-helix" evidence="1">
    <location>
        <begin position="20"/>
        <end position="85"/>
    </location>
</feature>
<gene>
    <name evidence="2" type="ORF">H4C15_08885</name>
</gene>
<evidence type="ECO:0000259" key="1">
    <source>
        <dbReference type="Pfam" id="PF14090"/>
    </source>
</evidence>